<dbReference type="PANTHER" id="PTHR44835">
    <property type="entry name" value="UDP-N-ACETYLGLUCOSAMINE--PEPTIDE N-ACETYLGLUCOSAMINYLTRANSFERASE SPINDLY-RELATED"/>
    <property type="match status" value="1"/>
</dbReference>
<dbReference type="SUPFAM" id="SSF53756">
    <property type="entry name" value="UDP-Glycosyltransferase/glycogen phosphorylase"/>
    <property type="match status" value="1"/>
</dbReference>
<dbReference type="InterPro" id="IPR019734">
    <property type="entry name" value="TPR_rpt"/>
</dbReference>
<evidence type="ECO:0000313" key="12">
    <source>
        <dbReference type="EMBL" id="SOE49494.1"/>
    </source>
</evidence>
<evidence type="ECO:0000259" key="9">
    <source>
        <dbReference type="Pfam" id="PF00535"/>
    </source>
</evidence>
<evidence type="ECO:0000256" key="5">
    <source>
        <dbReference type="ARBA" id="ARBA00022679"/>
    </source>
</evidence>
<dbReference type="SUPFAM" id="SSF48452">
    <property type="entry name" value="TPR-like"/>
    <property type="match status" value="1"/>
</dbReference>
<dbReference type="EMBL" id="LT907988">
    <property type="protein sequence ID" value="SOE49494.1"/>
    <property type="molecule type" value="Genomic_DNA"/>
</dbReference>
<feature type="repeat" description="TPR" evidence="8">
    <location>
        <begin position="173"/>
        <end position="206"/>
    </location>
</feature>
<dbReference type="SUPFAM" id="SSF53448">
    <property type="entry name" value="Nucleotide-diphospho-sugar transferases"/>
    <property type="match status" value="2"/>
</dbReference>
<dbReference type="Pfam" id="PF14559">
    <property type="entry name" value="TPR_19"/>
    <property type="match status" value="1"/>
</dbReference>
<dbReference type="Gene3D" id="3.40.50.2000">
    <property type="entry name" value="Glycogen Phosphorylase B"/>
    <property type="match status" value="1"/>
</dbReference>
<feature type="domain" description="O-GlcNAc transferase C-terminal" evidence="10">
    <location>
        <begin position="424"/>
        <end position="604"/>
    </location>
</feature>
<dbReference type="InterPro" id="IPR001173">
    <property type="entry name" value="Glyco_trans_2-like"/>
</dbReference>
<organism evidence="11 13">
    <name type="scientific">Orrella dioscoreae</name>
    <dbReference type="NCBI Taxonomy" id="1851544"/>
    <lineage>
        <taxon>Bacteria</taxon>
        <taxon>Pseudomonadati</taxon>
        <taxon>Pseudomonadota</taxon>
        <taxon>Betaproteobacteria</taxon>
        <taxon>Burkholderiales</taxon>
        <taxon>Alcaligenaceae</taxon>
        <taxon>Orrella</taxon>
    </lineage>
</organism>
<dbReference type="SMART" id="SM00028">
    <property type="entry name" value="TPR"/>
    <property type="match status" value="4"/>
</dbReference>
<reference evidence="11 13" key="1">
    <citation type="submission" date="2016-06" db="EMBL/GenBank/DDBJ databases">
        <authorList>
            <person name="Kjaerup R.B."/>
            <person name="Dalgaard T.S."/>
            <person name="Juul-Madsen H.R."/>
        </authorList>
    </citation>
    <scope>NUCLEOTIDE SEQUENCE [LARGE SCALE GENOMIC DNA]</scope>
    <source>
        <strain evidence="11">Orrdi1</strain>
    </source>
</reference>
<evidence type="ECO:0000256" key="4">
    <source>
        <dbReference type="ARBA" id="ARBA00022676"/>
    </source>
</evidence>
<keyword evidence="13" id="KW-1185">Reference proteome</keyword>
<dbReference type="Proteomes" id="UP000078558">
    <property type="component" value="Chromosome I"/>
</dbReference>
<dbReference type="InterPro" id="IPR051939">
    <property type="entry name" value="Glycosyltr_41/O-GlcNAc_trsf"/>
</dbReference>
<dbReference type="InterPro" id="IPR029489">
    <property type="entry name" value="OGT/SEC/SPY_C"/>
</dbReference>
<gene>
    <name evidence="11" type="ORF">ODI_01686</name>
    <name evidence="12" type="ORF">ODI_R2116</name>
</gene>
<feature type="domain" description="O-GlcNAc transferase C-terminal" evidence="10">
    <location>
        <begin position="253"/>
        <end position="405"/>
    </location>
</feature>
<comment type="pathway">
    <text evidence="1">Protein modification; protein glycosylation.</text>
</comment>
<evidence type="ECO:0000256" key="2">
    <source>
        <dbReference type="ARBA" id="ARBA00005386"/>
    </source>
</evidence>
<evidence type="ECO:0000313" key="11">
    <source>
        <dbReference type="EMBL" id="SBT24566.1"/>
    </source>
</evidence>
<evidence type="ECO:0000259" key="10">
    <source>
        <dbReference type="Pfam" id="PF13844"/>
    </source>
</evidence>
<evidence type="ECO:0000256" key="3">
    <source>
        <dbReference type="ARBA" id="ARBA00011970"/>
    </source>
</evidence>
<dbReference type="EC" id="2.4.1.255" evidence="3"/>
<dbReference type="PROSITE" id="PS50005">
    <property type="entry name" value="TPR"/>
    <property type="match status" value="2"/>
</dbReference>
<evidence type="ECO:0000256" key="7">
    <source>
        <dbReference type="ARBA" id="ARBA00022803"/>
    </source>
</evidence>
<dbReference type="Pfam" id="PF13432">
    <property type="entry name" value="TPR_16"/>
    <property type="match status" value="1"/>
</dbReference>
<feature type="repeat" description="TPR" evidence="8">
    <location>
        <begin position="71"/>
        <end position="104"/>
    </location>
</feature>
<dbReference type="EMBL" id="FLRC01000010">
    <property type="protein sequence ID" value="SBT24566.1"/>
    <property type="molecule type" value="Genomic_DNA"/>
</dbReference>
<dbReference type="Gene3D" id="1.25.40.10">
    <property type="entry name" value="Tetratricopeptide repeat domain"/>
    <property type="match status" value="2"/>
</dbReference>
<protein>
    <recommendedName>
        <fullName evidence="3">protein O-GlcNAc transferase</fullName>
        <ecNumber evidence="3">2.4.1.255</ecNumber>
    </recommendedName>
</protein>
<evidence type="ECO:0000313" key="13">
    <source>
        <dbReference type="Proteomes" id="UP000078558"/>
    </source>
</evidence>
<keyword evidence="5" id="KW-0808">Transferase</keyword>
<evidence type="ECO:0000256" key="6">
    <source>
        <dbReference type="ARBA" id="ARBA00022737"/>
    </source>
</evidence>
<sequence>MSRSSRPTPPATVSAAVIAGFTLQQAKARTRSHPQDALAWKSLGYHQYRNGEIDQGRANLQRSLALDDQDADTHAMLGLLEQQQGDDELARNHFSRALKLSPNSTEANLGMSDVHAKAGGYDQAMACLDRLSPQAADGLPALTRRGPLLFSKHRYGDAEALFRKLTERQPNQPEHWNSLGNALRALGRLDEAYVCYDRATTLLPTDPVPRSNYLTSLHYDPKASVDTILKASQAWGAMFTPTKAVVRPSPADKSANRVLRIGMISDGFRQHPVGAMTTPALVHLGRYGIELHAYTTSNVVDAITKRIMGACASWQPISHMSDEALAQRIREDRIDILIDLSGHNTGTRMRALTMEPAPVLVKWVGGLIGTTGVKAIDYLISDRVESPPGSDAQYTEKLIRMPDDYICYLPPANVPPVAPLPALRNGYITFGCFNNPTKINPELLGQWAFLMHQVPNSRLLLKGGQFESLHLREQITQTMAGHGIDASRVRMDGHSRHVDLLATYNEVDVALDPWPYSGGLTTCEAMLMGVPVVTLPGPTFAGRHSATHLVNAGMPELVVDDWDAYRARVLELVGDLQSLSTIRSHLRDILLQSPVCDGERFAVNLANALRAIWQRYTEGKAPAALVLDAEGLPYFEDEAGPTDIQHPAIASEDPSFQWQFQGKIIAIDNGGNLVSRANVQKMLKRRTLELVVFDPASNAANSPATQQPDLHYYANMSLGDGKPATLFACLDATQSGSLEPLPADGPGAPTGVLARLPLNTVALDRINGLPSLDWLVLDAYNDSAAILDNGARVLANALIIEARVSFQPTHARQPNLAELQHWASHHGFQLYRLHDMAHAHPSKHPGMQGLQATATLHADALFIPGKARLQALDTNARTKLAFLLHGIYGLEDIAYEVLSPLPKSGRYLDDVHVAKVLGANSDAFTLNNVRSVPEAESIAEVVGHMGAWSDAALDALINRGKAARDRDGANNTAHFVQTHALLAKGGKAAPAELRIDPSLLARLTDMGWRHKAALYAHWFDSARRYTERPDAKISAVLISNRYKPEIVETARILRAQKQGEIEILFVNNGAPAEDFAALVPFLDVWVELNGNSGAYLARNLGAVFAKAPILFFVEDDGIPQDGFVDAHLAVHASHQPVCLRGVYTPRTPGSECPPHYRLGDQIMAAPPILEGNASFNTQAFVALGGWGDYVLFGHGGFEFSRRLEQAGVPADKQLYTPDSVLLHDYLRGDDHRKEKFSKQQASHLLLQAGSRWNGRAAAGRACHAAEILQALGAPAALLPRTAAATSTLASSTVPPIPVVRTAAALRCGTHKVRTLVAVPLYNEEKYVEQTIQSLKAQDADGVHFLLGDNASTDRTLEIAQDAISGDARFEILGHAENVGAFNNFRFLLEQTRSDYFMWLGGHDYLSSNYLSLATRLLDTEPDVSMACGTPFRVQDGNTSPLGEAIYDFSDPHPLKRYLKSVTQLVNCTIVQSLFRRSQASDLELREVLSWDKIFISHLLWKGRLAYLEDARYFRRYFQERVSTASERITGKKEKLERGPFREYYRDDLNVLARETLAPAELARIQEQVENYLIDRYRHY</sequence>
<keyword evidence="4" id="KW-0328">Glycosyltransferase</keyword>
<evidence type="ECO:0000256" key="1">
    <source>
        <dbReference type="ARBA" id="ARBA00004922"/>
    </source>
</evidence>
<reference evidence="12 13" key="2">
    <citation type="submission" date="2017-08" db="EMBL/GenBank/DDBJ databases">
        <authorList>
            <person name="de Groot N.N."/>
        </authorList>
    </citation>
    <scope>NUCLEOTIDE SEQUENCE [LARGE SCALE GENOMIC DNA]</scope>
    <source>
        <strain evidence="12">Orrdi1</strain>
    </source>
</reference>
<dbReference type="KEGG" id="odi:ODI_R2116"/>
<name>A0A1C3JZ95_9BURK</name>
<dbReference type="PANTHER" id="PTHR44835:SF1">
    <property type="entry name" value="PROTEIN O-GLCNAC TRANSFERASE"/>
    <property type="match status" value="1"/>
</dbReference>
<comment type="similarity">
    <text evidence="2">Belongs to the glycosyltransferase 41 family. O-GlcNAc transferase subfamily.</text>
</comment>
<dbReference type="RefSeq" id="WP_067750961.1">
    <property type="nucleotide sequence ID" value="NZ_LT907988.1"/>
</dbReference>
<keyword evidence="7 8" id="KW-0802">TPR repeat</keyword>
<evidence type="ECO:0000256" key="8">
    <source>
        <dbReference type="PROSITE-ProRule" id="PRU00339"/>
    </source>
</evidence>
<dbReference type="STRING" id="1851544.ODI_01686"/>
<dbReference type="Gene3D" id="3.90.550.10">
    <property type="entry name" value="Spore Coat Polysaccharide Biosynthesis Protein SpsA, Chain A"/>
    <property type="match status" value="2"/>
</dbReference>
<accession>A0A1C3JZ95</accession>
<dbReference type="InterPro" id="IPR029044">
    <property type="entry name" value="Nucleotide-diphossugar_trans"/>
</dbReference>
<proteinExistence type="inferred from homology"/>
<dbReference type="OrthoDB" id="101857at2"/>
<dbReference type="Pfam" id="PF00535">
    <property type="entry name" value="Glycos_transf_2"/>
    <property type="match status" value="1"/>
</dbReference>
<dbReference type="Pfam" id="PF13844">
    <property type="entry name" value="Glyco_transf_41"/>
    <property type="match status" value="2"/>
</dbReference>
<dbReference type="CDD" id="cd00761">
    <property type="entry name" value="Glyco_tranf_GTA_type"/>
    <property type="match status" value="2"/>
</dbReference>
<feature type="domain" description="Glycosyltransferase 2-like" evidence="9">
    <location>
        <begin position="1316"/>
        <end position="1468"/>
    </location>
</feature>
<dbReference type="InterPro" id="IPR011990">
    <property type="entry name" value="TPR-like_helical_dom_sf"/>
</dbReference>
<dbReference type="Gene3D" id="3.40.50.11380">
    <property type="match status" value="1"/>
</dbReference>
<keyword evidence="6" id="KW-0677">Repeat</keyword>
<dbReference type="GO" id="GO:0097363">
    <property type="term" value="F:protein O-acetylglucosaminyltransferase activity"/>
    <property type="evidence" value="ECO:0007669"/>
    <property type="project" value="UniProtKB-EC"/>
</dbReference>